<sequence>MRATFVVLTLAFALTVTGCTKQSGTETKKSGTETKQKAEAEPLCMPVPVRHYQWEERARSITASVKGIDKIVVVQIDKELDVAIQVTNFNRLKLESIQKEVGKKLKEAFPDANIHVTADKRLLKDLQRLSDERWPTDVKEACQKKKSLKEIEKKMKG</sequence>
<accession>C0ZEC1</accession>
<dbReference type="InterPro" id="IPR019076">
    <property type="entry name" value="Spore_lipoprot_YhcN/YlaJ-like"/>
</dbReference>
<gene>
    <name evidence="2" type="ordered locus">BBR47_31530</name>
</gene>
<evidence type="ECO:0000256" key="1">
    <source>
        <dbReference type="SAM" id="SignalP"/>
    </source>
</evidence>
<evidence type="ECO:0000313" key="2">
    <source>
        <dbReference type="EMBL" id="BAH44130.1"/>
    </source>
</evidence>
<protein>
    <recommendedName>
        <fullName evidence="4">Sporulation protein</fullName>
    </recommendedName>
</protein>
<dbReference type="HOGENOM" id="CLU_129237_0_0_9"/>
<dbReference type="Pfam" id="PF09580">
    <property type="entry name" value="Spore_YhcN_YlaJ"/>
    <property type="match status" value="1"/>
</dbReference>
<reference evidence="2 3" key="1">
    <citation type="submission" date="2005-03" db="EMBL/GenBank/DDBJ databases">
        <title>Brevibacillus brevis strain 47, complete genome.</title>
        <authorList>
            <person name="Hosoyama A."/>
            <person name="Yamada R."/>
            <person name="Hongo Y."/>
            <person name="Terui Y."/>
            <person name="Ankai A."/>
            <person name="Masuyama W."/>
            <person name="Sekiguchi M."/>
            <person name="Takeda T."/>
            <person name="Asano K."/>
            <person name="Ohji S."/>
            <person name="Ichikawa N."/>
            <person name="Narita S."/>
            <person name="Aoki N."/>
            <person name="Miura H."/>
            <person name="Matsushita S."/>
            <person name="Sekigawa T."/>
            <person name="Yamagata H."/>
            <person name="Yoshikawa H."/>
            <person name="Udaka S."/>
            <person name="Tanikawa S."/>
            <person name="Fujita N."/>
        </authorList>
    </citation>
    <scope>NUCLEOTIDE SEQUENCE [LARGE SCALE GENOMIC DNA]</scope>
    <source>
        <strain evidence="3">47 / JCM 6285 / NBRC 100599</strain>
    </source>
</reference>
<feature type="signal peptide" evidence="1">
    <location>
        <begin position="1"/>
        <end position="18"/>
    </location>
</feature>
<dbReference type="KEGG" id="bbe:BBR47_31530"/>
<feature type="chain" id="PRO_5038615526" description="Sporulation protein" evidence="1">
    <location>
        <begin position="19"/>
        <end position="157"/>
    </location>
</feature>
<evidence type="ECO:0008006" key="4">
    <source>
        <dbReference type="Google" id="ProtNLM"/>
    </source>
</evidence>
<name>C0ZEC1_BREBN</name>
<organism evidence="2 3">
    <name type="scientific">Brevibacillus brevis (strain 47 / JCM 6285 / NBRC 100599)</name>
    <dbReference type="NCBI Taxonomy" id="358681"/>
    <lineage>
        <taxon>Bacteria</taxon>
        <taxon>Bacillati</taxon>
        <taxon>Bacillota</taxon>
        <taxon>Bacilli</taxon>
        <taxon>Bacillales</taxon>
        <taxon>Paenibacillaceae</taxon>
        <taxon>Brevibacillus</taxon>
    </lineage>
</organism>
<keyword evidence="3" id="KW-1185">Reference proteome</keyword>
<dbReference type="AlphaFoldDB" id="C0ZEC1"/>
<dbReference type="PROSITE" id="PS51257">
    <property type="entry name" value="PROKAR_LIPOPROTEIN"/>
    <property type="match status" value="1"/>
</dbReference>
<evidence type="ECO:0000313" key="3">
    <source>
        <dbReference type="Proteomes" id="UP000001877"/>
    </source>
</evidence>
<keyword evidence="1" id="KW-0732">Signal</keyword>
<dbReference type="EMBL" id="AP008955">
    <property type="protein sequence ID" value="BAH44130.1"/>
    <property type="molecule type" value="Genomic_DNA"/>
</dbReference>
<dbReference type="Proteomes" id="UP000001877">
    <property type="component" value="Chromosome"/>
</dbReference>
<proteinExistence type="predicted"/>
<dbReference type="RefSeq" id="WP_015891445.1">
    <property type="nucleotide sequence ID" value="NC_012491.1"/>
</dbReference>